<evidence type="ECO:0000313" key="1">
    <source>
        <dbReference type="Proteomes" id="UP000694920"/>
    </source>
</evidence>
<dbReference type="RefSeq" id="XP_015592716.1">
    <property type="nucleotide sequence ID" value="XM_015737230.1"/>
</dbReference>
<dbReference type="InterPro" id="IPR011989">
    <property type="entry name" value="ARM-like"/>
</dbReference>
<dbReference type="GeneID" id="107266597"/>
<protein>
    <submittedName>
        <fullName evidence="2">Importin subunit alpha-2 isoform X1</fullName>
    </submittedName>
</protein>
<dbReference type="Gene3D" id="1.25.10.10">
    <property type="entry name" value="Leucine-rich Repeat Variant"/>
    <property type="match status" value="1"/>
</dbReference>
<name>A0AAJ7BRV5_CEPCN</name>
<dbReference type="KEGG" id="ccin:107266597"/>
<reference evidence="2" key="1">
    <citation type="submission" date="2025-08" db="UniProtKB">
        <authorList>
            <consortium name="RefSeq"/>
        </authorList>
    </citation>
    <scope>IDENTIFICATION</scope>
</reference>
<dbReference type="PANTHER" id="PTHR16356">
    <property type="entry name" value="TRANSMEMBRANE AND COILED-COIL DOMAIN-CONTAINING PROTEIN 6 TMCO6"/>
    <property type="match status" value="1"/>
</dbReference>
<dbReference type="PANTHER" id="PTHR16356:SF1">
    <property type="entry name" value="TRANSMEMBRANE AND COILED-COIL DOMAIN-CONTAINING PROTEIN 6"/>
    <property type="match status" value="1"/>
</dbReference>
<dbReference type="InterPro" id="IPR016024">
    <property type="entry name" value="ARM-type_fold"/>
</dbReference>
<keyword evidence="1" id="KW-1185">Reference proteome</keyword>
<evidence type="ECO:0000313" key="2">
    <source>
        <dbReference type="RefSeq" id="XP_015592716.1"/>
    </source>
</evidence>
<accession>A0AAJ7BRV5</accession>
<organism evidence="1 2">
    <name type="scientific">Cephus cinctus</name>
    <name type="common">Wheat stem sawfly</name>
    <dbReference type="NCBI Taxonomy" id="211228"/>
    <lineage>
        <taxon>Eukaryota</taxon>
        <taxon>Metazoa</taxon>
        <taxon>Ecdysozoa</taxon>
        <taxon>Arthropoda</taxon>
        <taxon>Hexapoda</taxon>
        <taxon>Insecta</taxon>
        <taxon>Pterygota</taxon>
        <taxon>Neoptera</taxon>
        <taxon>Endopterygota</taxon>
        <taxon>Hymenoptera</taxon>
        <taxon>Cephoidea</taxon>
        <taxon>Cephidae</taxon>
        <taxon>Cephus</taxon>
    </lineage>
</organism>
<dbReference type="SUPFAM" id="SSF48371">
    <property type="entry name" value="ARM repeat"/>
    <property type="match status" value="1"/>
</dbReference>
<gene>
    <name evidence="2" type="primary">LOC107266597</name>
</gene>
<dbReference type="AlphaFoldDB" id="A0AAJ7BRV5"/>
<dbReference type="Proteomes" id="UP000694920">
    <property type="component" value="Unplaced"/>
</dbReference>
<proteinExistence type="predicted"/>
<sequence>MAENPETTKDKYVEVMREDMRETISSYRKHQREIVLNKNRQALGEISNSLCFSKEFILAKAHLLKKKPLAIEDYQQLQNALIQSEENINTFLKVENIVYALVRDLSGKNPVIQLYAASCCCNIALGNSKVCTILVKSAAPYLIGILDTLNYPLMDICIWTIGNLVGGSEKAFETLYAQGCLRHLVSLMCNCDISILPSVIYASIHCIYAGTQYKQYDVIDEIVPVAETLSERFSECIRSNASWLLALLSSEPACTIPLLKVVPSAVNYLYSSIADELSDVIRVTATVRLLANTIPEASGQAAKALLNNPNYTREELHFLMNKLLSHPYIHVRKEALWMTGNLYNHELSDVSQTVKDMMIHLPSMQLAVLSAT</sequence>